<dbReference type="Proteomes" id="UP000235619">
    <property type="component" value="Unassembled WGS sequence"/>
</dbReference>
<sequence length="68" mass="7657">MAQEKIVNLDQKIKATPRASVSPSNELVLKTTKEIVIKFIEMGRCSPATFEEVFTQVFSVVKKTLNED</sequence>
<evidence type="ECO:0008006" key="5">
    <source>
        <dbReference type="Google" id="ProtNLM"/>
    </source>
</evidence>
<evidence type="ECO:0000313" key="3">
    <source>
        <dbReference type="Proteomes" id="UP000235460"/>
    </source>
</evidence>
<dbReference type="EMBL" id="PNIK01000017">
    <property type="protein sequence ID" value="PMP68687.1"/>
    <property type="molecule type" value="Genomic_DNA"/>
</dbReference>
<comment type="caution">
    <text evidence="2">The sequence shown here is derived from an EMBL/GenBank/DDBJ whole genome shotgun (WGS) entry which is preliminary data.</text>
</comment>
<evidence type="ECO:0000313" key="2">
    <source>
        <dbReference type="EMBL" id="PMP93519.1"/>
    </source>
</evidence>
<reference evidence="3 4" key="1">
    <citation type="submission" date="2018-01" db="EMBL/GenBank/DDBJ databases">
        <title>Metagenomic assembled genomes from two thermal pools in the Uzon Caldera, Kamchatka, Russia.</title>
        <authorList>
            <person name="Wilkins L."/>
            <person name="Ettinger C."/>
        </authorList>
    </citation>
    <scope>NUCLEOTIDE SEQUENCE [LARGE SCALE GENOMIC DNA]</scope>
    <source>
        <strain evidence="2">ARK-04</strain>
        <strain evidence="1">ZAV-08</strain>
    </source>
</reference>
<dbReference type="Proteomes" id="UP000235460">
    <property type="component" value="Unassembled WGS sequence"/>
</dbReference>
<evidence type="ECO:0000313" key="4">
    <source>
        <dbReference type="Proteomes" id="UP000235619"/>
    </source>
</evidence>
<protein>
    <recommendedName>
        <fullName evidence="5">Conjugal transfer protein TraB</fullName>
    </recommendedName>
</protein>
<name>A0A2N7Q610_9BACT</name>
<dbReference type="AlphaFoldDB" id="A0A2N7Q610"/>
<dbReference type="EMBL" id="PNJD01000460">
    <property type="protein sequence ID" value="PMP93519.1"/>
    <property type="molecule type" value="Genomic_DNA"/>
</dbReference>
<proteinExistence type="predicted"/>
<organism evidence="2 4">
    <name type="scientific">Thermodesulfobacterium geofontis</name>
    <dbReference type="NCBI Taxonomy" id="1295609"/>
    <lineage>
        <taxon>Bacteria</taxon>
        <taxon>Pseudomonadati</taxon>
        <taxon>Thermodesulfobacteriota</taxon>
        <taxon>Thermodesulfobacteria</taxon>
        <taxon>Thermodesulfobacteriales</taxon>
        <taxon>Thermodesulfobacteriaceae</taxon>
        <taxon>Thermodesulfobacterium</taxon>
    </lineage>
</organism>
<gene>
    <name evidence="2" type="ORF">C0169_07640</name>
    <name evidence="1" type="ORF">C0190_01250</name>
</gene>
<accession>A0A2N7Q610</accession>
<evidence type="ECO:0000313" key="1">
    <source>
        <dbReference type="EMBL" id="PMP68687.1"/>
    </source>
</evidence>